<dbReference type="EMBL" id="DF973699">
    <property type="protein sequence ID" value="GAU38040.1"/>
    <property type="molecule type" value="Genomic_DNA"/>
</dbReference>
<protein>
    <submittedName>
        <fullName evidence="2">Uncharacterized protein</fullName>
    </submittedName>
</protein>
<reference evidence="3" key="1">
    <citation type="journal article" date="2017" name="Front. Plant Sci.">
        <title>Climate Clever Clovers: New Paradigm to Reduce the Environmental Footprint of Ruminants by Breeding Low Methanogenic Forages Utilizing Haplotype Variation.</title>
        <authorList>
            <person name="Kaur P."/>
            <person name="Appels R."/>
            <person name="Bayer P.E."/>
            <person name="Keeble-Gagnere G."/>
            <person name="Wang J."/>
            <person name="Hirakawa H."/>
            <person name="Shirasawa K."/>
            <person name="Vercoe P."/>
            <person name="Stefanova K."/>
            <person name="Durmic Z."/>
            <person name="Nichols P."/>
            <person name="Revell C."/>
            <person name="Isobe S.N."/>
            <person name="Edwards D."/>
            <person name="Erskine W."/>
        </authorList>
    </citation>
    <scope>NUCLEOTIDE SEQUENCE [LARGE SCALE GENOMIC DNA]</scope>
    <source>
        <strain evidence="3">cv. Daliak</strain>
    </source>
</reference>
<organism evidence="2 3">
    <name type="scientific">Trifolium subterraneum</name>
    <name type="common">Subterranean clover</name>
    <dbReference type="NCBI Taxonomy" id="3900"/>
    <lineage>
        <taxon>Eukaryota</taxon>
        <taxon>Viridiplantae</taxon>
        <taxon>Streptophyta</taxon>
        <taxon>Embryophyta</taxon>
        <taxon>Tracheophyta</taxon>
        <taxon>Spermatophyta</taxon>
        <taxon>Magnoliopsida</taxon>
        <taxon>eudicotyledons</taxon>
        <taxon>Gunneridae</taxon>
        <taxon>Pentapetalae</taxon>
        <taxon>rosids</taxon>
        <taxon>fabids</taxon>
        <taxon>Fabales</taxon>
        <taxon>Fabaceae</taxon>
        <taxon>Papilionoideae</taxon>
        <taxon>50 kb inversion clade</taxon>
        <taxon>NPAAA clade</taxon>
        <taxon>Hologalegina</taxon>
        <taxon>IRL clade</taxon>
        <taxon>Trifolieae</taxon>
        <taxon>Trifolium</taxon>
    </lineage>
</organism>
<evidence type="ECO:0000256" key="1">
    <source>
        <dbReference type="SAM" id="MobiDB-lite"/>
    </source>
</evidence>
<accession>A0A2Z6NN88</accession>
<feature type="region of interest" description="Disordered" evidence="1">
    <location>
        <begin position="58"/>
        <end position="82"/>
    </location>
</feature>
<keyword evidence="3" id="KW-1185">Reference proteome</keyword>
<evidence type="ECO:0000313" key="3">
    <source>
        <dbReference type="Proteomes" id="UP000242715"/>
    </source>
</evidence>
<dbReference type="AlphaFoldDB" id="A0A2Z6NN88"/>
<name>A0A2Z6NN88_TRISU</name>
<evidence type="ECO:0000313" key="2">
    <source>
        <dbReference type="EMBL" id="GAU38040.1"/>
    </source>
</evidence>
<proteinExistence type="predicted"/>
<gene>
    <name evidence="2" type="ORF">TSUD_274420</name>
</gene>
<dbReference type="Proteomes" id="UP000242715">
    <property type="component" value="Unassembled WGS sequence"/>
</dbReference>
<sequence length="82" mass="9308">MIEKEGCSHVTTGSKIASVVGWEIRRLCIPIWTVNSKRKVDGRTWWNGDRRVARGRIGDGHEANRRMRTGGLGSVTMRQSRE</sequence>